<name>A0A1I4JFF1_9BURK</name>
<organism evidence="3 4">
    <name type="scientific">Rugamonas rubra</name>
    <dbReference type="NCBI Taxonomy" id="758825"/>
    <lineage>
        <taxon>Bacteria</taxon>
        <taxon>Pseudomonadati</taxon>
        <taxon>Pseudomonadota</taxon>
        <taxon>Betaproteobacteria</taxon>
        <taxon>Burkholderiales</taxon>
        <taxon>Oxalobacteraceae</taxon>
        <taxon>Telluria group</taxon>
        <taxon>Rugamonas</taxon>
    </lineage>
</organism>
<feature type="compositionally biased region" description="Low complexity" evidence="1">
    <location>
        <begin position="194"/>
        <end position="206"/>
    </location>
</feature>
<evidence type="ECO:0000259" key="2">
    <source>
        <dbReference type="Pfam" id="PF02120"/>
    </source>
</evidence>
<sequence length="517" mass="51650">MLPRIDALVTPAGPVSPVTPLVPAGEGRQEEFQRSLQTLVGQSLQGQVLSQYKDGSYLVRVAGNAARMQLPAGVQVGAEVSLTLLAAQPRPVFQFGGEHAQGGQTALVYAQPPPGRAPAGGEAGGPGVLLPSQENHTPPGATPRPPAGANPAGQPALPGGAAAGGAPAPPPGTTPGTSAGAALPGAATPPPLPSGATPAAAPAGATLPPPAGAAPNSAANPAAALATANASASATLLAAGLPAAAAPAAARPARSLAATLLGRAPLTPAADLPELDAGTEPATLSQTARVLTSVLGTANSVAGASAGLVGRAALVASGAPLPEQLAQTLRETIANSGLFYESHVAEWVKGQRTLPELMREPQMQRLAQGLAQGGAETAARAANAGPDLAAAQMVNQQLHSQEHARVQWQGDAWPGQPMQWHIQREQREQGQQSGGQDDGAAPEQVWRSGVRFRFPLLGQVEASVTVVGGQIQIQVQTASEESAGTLRAYAERLESAMAAAGSPLSSLTIRAGDQHDG</sequence>
<evidence type="ECO:0000256" key="1">
    <source>
        <dbReference type="SAM" id="MobiDB-lite"/>
    </source>
</evidence>
<dbReference type="RefSeq" id="WP_093384464.1">
    <property type="nucleotide sequence ID" value="NZ_FOTW01000006.1"/>
</dbReference>
<gene>
    <name evidence="3" type="ORF">SAMN02982985_00978</name>
</gene>
<dbReference type="Proteomes" id="UP000199470">
    <property type="component" value="Unassembled WGS sequence"/>
</dbReference>
<dbReference type="InterPro" id="IPR021136">
    <property type="entry name" value="Flagellar_hook_control-like_C"/>
</dbReference>
<protein>
    <submittedName>
        <fullName evidence="3">Hook-length control protein FliK</fullName>
    </submittedName>
</protein>
<accession>A0A1I4JFF1</accession>
<keyword evidence="4" id="KW-1185">Reference proteome</keyword>
<proteinExistence type="predicted"/>
<dbReference type="AlphaFoldDB" id="A0A1I4JFF1"/>
<feature type="compositionally biased region" description="Low complexity" evidence="1">
    <location>
        <begin position="149"/>
        <end position="166"/>
    </location>
</feature>
<reference evidence="3 4" key="1">
    <citation type="submission" date="2016-10" db="EMBL/GenBank/DDBJ databases">
        <authorList>
            <person name="de Groot N.N."/>
        </authorList>
    </citation>
    <scope>NUCLEOTIDE SEQUENCE [LARGE SCALE GENOMIC DNA]</scope>
    <source>
        <strain evidence="3 4">ATCC 43154</strain>
    </source>
</reference>
<feature type="region of interest" description="Disordered" evidence="1">
    <location>
        <begin position="423"/>
        <end position="442"/>
    </location>
</feature>
<feature type="region of interest" description="Disordered" evidence="1">
    <location>
        <begin position="108"/>
        <end position="218"/>
    </location>
</feature>
<evidence type="ECO:0000313" key="3">
    <source>
        <dbReference type="EMBL" id="SFL65289.1"/>
    </source>
</evidence>
<dbReference type="Pfam" id="PF02120">
    <property type="entry name" value="Flg_hook"/>
    <property type="match status" value="1"/>
</dbReference>
<feature type="compositionally biased region" description="Low complexity" evidence="1">
    <location>
        <begin position="174"/>
        <end position="186"/>
    </location>
</feature>
<evidence type="ECO:0000313" key="4">
    <source>
        <dbReference type="Proteomes" id="UP000199470"/>
    </source>
</evidence>
<dbReference type="OrthoDB" id="5296742at2"/>
<dbReference type="EMBL" id="FOTW01000006">
    <property type="protein sequence ID" value="SFL65289.1"/>
    <property type="molecule type" value="Genomic_DNA"/>
</dbReference>
<dbReference type="STRING" id="758825.SAMN02982985_00978"/>
<feature type="domain" description="Flagellar hook-length control protein-like C-terminal" evidence="2">
    <location>
        <begin position="439"/>
        <end position="515"/>
    </location>
</feature>